<evidence type="ECO:0000313" key="3">
    <source>
        <dbReference type="Proteomes" id="UP000275267"/>
    </source>
</evidence>
<dbReference type="STRING" id="4540.A0A3L6T546"/>
<evidence type="ECO:0000256" key="1">
    <source>
        <dbReference type="SAM" id="MobiDB-lite"/>
    </source>
</evidence>
<protein>
    <submittedName>
        <fullName evidence="2">Vacuolar amino acid transporter 1-like</fullName>
    </submittedName>
</protein>
<feature type="compositionally biased region" description="Basic and acidic residues" evidence="1">
    <location>
        <begin position="60"/>
        <end position="71"/>
    </location>
</feature>
<feature type="region of interest" description="Disordered" evidence="1">
    <location>
        <begin position="113"/>
        <end position="135"/>
    </location>
</feature>
<feature type="compositionally biased region" description="Basic and acidic residues" evidence="1">
    <location>
        <begin position="113"/>
        <end position="124"/>
    </location>
</feature>
<comment type="caution">
    <text evidence="2">The sequence shown here is derived from an EMBL/GenBank/DDBJ whole genome shotgun (WGS) entry which is preliminary data.</text>
</comment>
<sequence length="135" mass="14926">MAASPSLTKFGSSFLKAGSSFHRKGPRLPPSLSQLSQSSLHQPPVKQSTDNIGLPPRLPSGHEAELPERPSRACLESDYIELPPPASKCSSGQSSMERSVVLYLEHYESWKRHKENEEQQHNTEQESEGGETWGS</sequence>
<gene>
    <name evidence="2" type="ORF">C2845_PM03G16330</name>
</gene>
<feature type="compositionally biased region" description="Low complexity" evidence="1">
    <location>
        <begin position="30"/>
        <end position="44"/>
    </location>
</feature>
<evidence type="ECO:0000313" key="2">
    <source>
        <dbReference type="EMBL" id="RLN33282.1"/>
    </source>
</evidence>
<accession>A0A3L6T546</accession>
<feature type="region of interest" description="Disordered" evidence="1">
    <location>
        <begin position="18"/>
        <end position="72"/>
    </location>
</feature>
<name>A0A3L6T546_PANMI</name>
<dbReference type="OrthoDB" id="717904at2759"/>
<proteinExistence type="predicted"/>
<dbReference type="AlphaFoldDB" id="A0A3L6T546"/>
<reference evidence="3" key="1">
    <citation type="journal article" date="2019" name="Nat. Commun.">
        <title>The genome of broomcorn millet.</title>
        <authorList>
            <person name="Zou C."/>
            <person name="Miki D."/>
            <person name="Li D."/>
            <person name="Tang Q."/>
            <person name="Xiao L."/>
            <person name="Rajput S."/>
            <person name="Deng P."/>
            <person name="Jia W."/>
            <person name="Huang R."/>
            <person name="Zhang M."/>
            <person name="Sun Y."/>
            <person name="Hu J."/>
            <person name="Fu X."/>
            <person name="Schnable P.S."/>
            <person name="Li F."/>
            <person name="Zhang H."/>
            <person name="Feng B."/>
            <person name="Zhu X."/>
            <person name="Liu R."/>
            <person name="Schnable J.C."/>
            <person name="Zhu J.-K."/>
            <person name="Zhang H."/>
        </authorList>
    </citation>
    <scope>NUCLEOTIDE SEQUENCE [LARGE SCALE GENOMIC DNA]</scope>
</reference>
<dbReference type="Proteomes" id="UP000275267">
    <property type="component" value="Unassembled WGS sequence"/>
</dbReference>
<organism evidence="2 3">
    <name type="scientific">Panicum miliaceum</name>
    <name type="common">Proso millet</name>
    <name type="synonym">Broomcorn millet</name>
    <dbReference type="NCBI Taxonomy" id="4540"/>
    <lineage>
        <taxon>Eukaryota</taxon>
        <taxon>Viridiplantae</taxon>
        <taxon>Streptophyta</taxon>
        <taxon>Embryophyta</taxon>
        <taxon>Tracheophyta</taxon>
        <taxon>Spermatophyta</taxon>
        <taxon>Magnoliopsida</taxon>
        <taxon>Liliopsida</taxon>
        <taxon>Poales</taxon>
        <taxon>Poaceae</taxon>
        <taxon>PACMAD clade</taxon>
        <taxon>Panicoideae</taxon>
        <taxon>Panicodae</taxon>
        <taxon>Paniceae</taxon>
        <taxon>Panicinae</taxon>
        <taxon>Panicum</taxon>
        <taxon>Panicum sect. Panicum</taxon>
    </lineage>
</organism>
<keyword evidence="3" id="KW-1185">Reference proteome</keyword>
<dbReference type="EMBL" id="PQIB02000002">
    <property type="protein sequence ID" value="RLN33282.1"/>
    <property type="molecule type" value="Genomic_DNA"/>
</dbReference>